<sequence length="253" mass="27143">MQIAIVLYPGFTALDVVGPYEVLRLLPDAEVRFVGAEPGPVVADSGVLFLGATHTYTETPSPDIVLVPGSGPRTVTAMADRQLTEWLRRVHLTTRWTTSVCTGSMILAATGILDGQPATTHWQVLPALAAMGAQPRNAQRIVHSGKVATAAGVSSGIDLALWLAGEIAGREHAEMIQLYLEYDPQPPYDAGHPSKADRAVVTAAKALGRRIAVNPSEMRAISVIAWRRVLGKFRKRRELSPAPAKQWRAGGST</sequence>
<comment type="caution">
    <text evidence="2">The sequence shown here is derived from an EMBL/GenBank/DDBJ whole genome shotgun (WGS) entry which is preliminary data.</text>
</comment>
<dbReference type="RefSeq" id="WP_203995608.1">
    <property type="nucleotide sequence ID" value="NZ_BOPG01000026.1"/>
</dbReference>
<dbReference type="Gene3D" id="3.40.50.880">
    <property type="match status" value="1"/>
</dbReference>
<dbReference type="CDD" id="cd03139">
    <property type="entry name" value="GATase1_PfpI_2"/>
    <property type="match status" value="1"/>
</dbReference>
<dbReference type="PANTHER" id="PTHR43130:SF2">
    <property type="entry name" value="DJ-1_PFPI DOMAIN-CONTAINING PROTEIN"/>
    <property type="match status" value="1"/>
</dbReference>
<dbReference type="EMBL" id="BOPG01000026">
    <property type="protein sequence ID" value="GIJ56751.1"/>
    <property type="molecule type" value="Genomic_DNA"/>
</dbReference>
<dbReference type="AlphaFoldDB" id="A0A8J3Z7P4"/>
<keyword evidence="3" id="KW-1185">Reference proteome</keyword>
<dbReference type="Pfam" id="PF01965">
    <property type="entry name" value="DJ-1_PfpI"/>
    <property type="match status" value="1"/>
</dbReference>
<dbReference type="Proteomes" id="UP000612585">
    <property type="component" value="Unassembled WGS sequence"/>
</dbReference>
<feature type="domain" description="DJ-1/PfpI" evidence="1">
    <location>
        <begin position="2"/>
        <end position="162"/>
    </location>
</feature>
<evidence type="ECO:0000313" key="3">
    <source>
        <dbReference type="Proteomes" id="UP000612585"/>
    </source>
</evidence>
<gene>
    <name evidence="2" type="ORF">Vau01_042670</name>
</gene>
<name>A0A8J3Z7P4_9ACTN</name>
<accession>A0A8J3Z7P4</accession>
<dbReference type="InterPro" id="IPR002818">
    <property type="entry name" value="DJ-1/PfpI"/>
</dbReference>
<dbReference type="InterPro" id="IPR052158">
    <property type="entry name" value="INH-QAR"/>
</dbReference>
<evidence type="ECO:0000259" key="1">
    <source>
        <dbReference type="Pfam" id="PF01965"/>
    </source>
</evidence>
<proteinExistence type="predicted"/>
<dbReference type="SUPFAM" id="SSF52317">
    <property type="entry name" value="Class I glutamine amidotransferase-like"/>
    <property type="match status" value="1"/>
</dbReference>
<reference evidence="2" key="1">
    <citation type="submission" date="2021-01" db="EMBL/GenBank/DDBJ databases">
        <title>Whole genome shotgun sequence of Virgisporangium aurantiacum NBRC 16421.</title>
        <authorList>
            <person name="Komaki H."/>
            <person name="Tamura T."/>
        </authorList>
    </citation>
    <scope>NUCLEOTIDE SEQUENCE</scope>
    <source>
        <strain evidence="2">NBRC 16421</strain>
    </source>
</reference>
<dbReference type="PANTHER" id="PTHR43130">
    <property type="entry name" value="ARAC-FAMILY TRANSCRIPTIONAL REGULATOR"/>
    <property type="match status" value="1"/>
</dbReference>
<dbReference type="InterPro" id="IPR029062">
    <property type="entry name" value="Class_I_gatase-like"/>
</dbReference>
<organism evidence="2 3">
    <name type="scientific">Virgisporangium aurantiacum</name>
    <dbReference type="NCBI Taxonomy" id="175570"/>
    <lineage>
        <taxon>Bacteria</taxon>
        <taxon>Bacillati</taxon>
        <taxon>Actinomycetota</taxon>
        <taxon>Actinomycetes</taxon>
        <taxon>Micromonosporales</taxon>
        <taxon>Micromonosporaceae</taxon>
        <taxon>Virgisporangium</taxon>
    </lineage>
</organism>
<protein>
    <recommendedName>
        <fullName evidence="1">DJ-1/PfpI domain-containing protein</fullName>
    </recommendedName>
</protein>
<dbReference type="GO" id="GO:0006355">
    <property type="term" value="P:regulation of DNA-templated transcription"/>
    <property type="evidence" value="ECO:0007669"/>
    <property type="project" value="TreeGrafter"/>
</dbReference>
<evidence type="ECO:0000313" key="2">
    <source>
        <dbReference type="EMBL" id="GIJ56751.1"/>
    </source>
</evidence>